<organism evidence="5 6">
    <name type="scientific">Branchiostoma floridae</name>
    <name type="common">Florida lancelet</name>
    <name type="synonym">Amphioxus</name>
    <dbReference type="NCBI Taxonomy" id="7739"/>
    <lineage>
        <taxon>Eukaryota</taxon>
        <taxon>Metazoa</taxon>
        <taxon>Chordata</taxon>
        <taxon>Cephalochordata</taxon>
        <taxon>Leptocardii</taxon>
        <taxon>Amphioxiformes</taxon>
        <taxon>Branchiostomatidae</taxon>
        <taxon>Branchiostoma</taxon>
    </lineage>
</organism>
<reference evidence="5" key="1">
    <citation type="journal article" date="2020" name="Nat. Ecol. Evol.">
        <title>Deeply conserved synteny resolves early events in vertebrate evolution.</title>
        <authorList>
            <person name="Simakov O."/>
            <person name="Marletaz F."/>
            <person name="Yue J.X."/>
            <person name="O'Connell B."/>
            <person name="Jenkins J."/>
            <person name="Brandt A."/>
            <person name="Calef R."/>
            <person name="Tung C.H."/>
            <person name="Huang T.K."/>
            <person name="Schmutz J."/>
            <person name="Satoh N."/>
            <person name="Yu J.K."/>
            <person name="Putnam N.H."/>
            <person name="Green R.E."/>
            <person name="Rokhsar D.S."/>
        </authorList>
    </citation>
    <scope>NUCLEOTIDE SEQUENCE [LARGE SCALE GENOMIC DNA]</scope>
    <source>
        <strain evidence="5">S238N-H82</strain>
    </source>
</reference>
<evidence type="ECO:0000256" key="1">
    <source>
        <dbReference type="ARBA" id="ARBA00023157"/>
    </source>
</evidence>
<evidence type="ECO:0000256" key="2">
    <source>
        <dbReference type="PROSITE-ProRule" id="PRU00076"/>
    </source>
</evidence>
<dbReference type="OMA" id="AYICKAP"/>
<dbReference type="CDD" id="cd00054">
    <property type="entry name" value="EGF_CA"/>
    <property type="match status" value="1"/>
</dbReference>
<name>A0A9J7NBJ0_BRAFL</name>
<dbReference type="AlphaFoldDB" id="A0A9J7NBJ0"/>
<proteinExistence type="predicted"/>
<dbReference type="Pfam" id="PF00059">
    <property type="entry name" value="Lectin_C"/>
    <property type="match status" value="1"/>
</dbReference>
<dbReference type="OrthoDB" id="7357196at2759"/>
<dbReference type="KEGG" id="bfo:118430278"/>
<dbReference type="SUPFAM" id="SSF57196">
    <property type="entry name" value="EGF/Laminin"/>
    <property type="match status" value="1"/>
</dbReference>
<dbReference type="Gene3D" id="2.10.25.10">
    <property type="entry name" value="Laminin"/>
    <property type="match status" value="1"/>
</dbReference>
<keyword evidence="5" id="KW-1185">Reference proteome</keyword>
<dbReference type="InterPro" id="IPR000742">
    <property type="entry name" value="EGF"/>
</dbReference>
<keyword evidence="2" id="KW-0245">EGF-like domain</keyword>
<keyword evidence="1 2" id="KW-1015">Disulfide bond</keyword>
<dbReference type="SMART" id="SM00179">
    <property type="entry name" value="EGF_CA"/>
    <property type="match status" value="1"/>
</dbReference>
<dbReference type="PROSITE" id="PS00010">
    <property type="entry name" value="ASX_HYDROXYL"/>
    <property type="match status" value="1"/>
</dbReference>
<dbReference type="SUPFAM" id="SSF56436">
    <property type="entry name" value="C-type lectin-like"/>
    <property type="match status" value="1"/>
</dbReference>
<dbReference type="SMART" id="SM00181">
    <property type="entry name" value="EGF"/>
    <property type="match status" value="1"/>
</dbReference>
<dbReference type="PROSITE" id="PS50041">
    <property type="entry name" value="C_TYPE_LECTIN_2"/>
    <property type="match status" value="1"/>
</dbReference>
<evidence type="ECO:0000313" key="6">
    <source>
        <dbReference type="RefSeq" id="XP_035696905.1"/>
    </source>
</evidence>
<accession>A0A9J7NBJ0</accession>
<dbReference type="InterPro" id="IPR001304">
    <property type="entry name" value="C-type_lectin-like"/>
</dbReference>
<dbReference type="InterPro" id="IPR000152">
    <property type="entry name" value="EGF-type_Asp/Asn_hydroxyl_site"/>
</dbReference>
<feature type="disulfide bond" evidence="2">
    <location>
        <begin position="42"/>
        <end position="51"/>
    </location>
</feature>
<dbReference type="FunFam" id="3.10.100.10:FF:000094">
    <property type="entry name" value="Uncharacterized protein"/>
    <property type="match status" value="1"/>
</dbReference>
<dbReference type="GO" id="GO:0038023">
    <property type="term" value="F:signaling receptor activity"/>
    <property type="evidence" value="ECO:0000318"/>
    <property type="project" value="GO_Central"/>
</dbReference>
<dbReference type="InterPro" id="IPR050111">
    <property type="entry name" value="C-type_lectin/snaclec_domain"/>
</dbReference>
<dbReference type="PROSITE" id="PS00022">
    <property type="entry name" value="EGF_1"/>
    <property type="match status" value="1"/>
</dbReference>
<dbReference type="Gene3D" id="3.10.100.10">
    <property type="entry name" value="Mannose-Binding Protein A, subunit A"/>
    <property type="match status" value="1"/>
</dbReference>
<reference evidence="6" key="2">
    <citation type="submission" date="2025-08" db="UniProtKB">
        <authorList>
            <consortium name="RefSeq"/>
        </authorList>
    </citation>
    <scope>IDENTIFICATION</scope>
    <source>
        <strain evidence="6">S238N-H82</strain>
        <tissue evidence="6">Testes</tissue>
    </source>
</reference>
<feature type="domain" description="C-type lectin" evidence="4">
    <location>
        <begin position="64"/>
        <end position="199"/>
    </location>
</feature>
<dbReference type="InterPro" id="IPR001881">
    <property type="entry name" value="EGF-like_Ca-bd_dom"/>
</dbReference>
<evidence type="ECO:0000259" key="4">
    <source>
        <dbReference type="PROSITE" id="PS50041"/>
    </source>
</evidence>
<dbReference type="SMART" id="SM00034">
    <property type="entry name" value="CLECT"/>
    <property type="match status" value="1"/>
</dbReference>
<dbReference type="Pfam" id="PF00008">
    <property type="entry name" value="EGF"/>
    <property type="match status" value="1"/>
</dbReference>
<dbReference type="PANTHER" id="PTHR22803">
    <property type="entry name" value="MANNOSE, PHOSPHOLIPASE, LECTIN RECEPTOR RELATED"/>
    <property type="match status" value="1"/>
</dbReference>
<protein>
    <submittedName>
        <fullName evidence="6">C-type lectin lectoxin-Lio3-like</fullName>
    </submittedName>
</protein>
<dbReference type="GO" id="GO:0005509">
    <property type="term" value="F:calcium ion binding"/>
    <property type="evidence" value="ECO:0007669"/>
    <property type="project" value="InterPro"/>
</dbReference>
<sequence>MEKSPTTVTVTSLQSVDVHECTRNPCQHGRCVNKDVGYTCTCSPGWTGQNCQQVKPCPSGWRDRNNYCYKLMTDRVNWKTADANCKKQRANLASIHSQAEMNFVSALITNAPQSGEQPIVWFGMNRWWDGGWKWSDGSRVTYTNWAPGEPNKKAYMSIVPPSCSGISTKNGKEWLWGAHRQKGHWTDQRCHAVFASICKAPK</sequence>
<dbReference type="InterPro" id="IPR016187">
    <property type="entry name" value="CTDL_fold"/>
</dbReference>
<dbReference type="FunFam" id="2.10.25.10:FF:000901">
    <property type="entry name" value="Uncharacterized protein"/>
    <property type="match status" value="1"/>
</dbReference>
<feature type="domain" description="EGF-like" evidence="3">
    <location>
        <begin position="17"/>
        <end position="52"/>
    </location>
</feature>
<dbReference type="RefSeq" id="XP_035696905.1">
    <property type="nucleotide sequence ID" value="XM_035841012.1"/>
</dbReference>
<evidence type="ECO:0000259" key="3">
    <source>
        <dbReference type="PROSITE" id="PS50026"/>
    </source>
</evidence>
<dbReference type="PROSITE" id="PS50026">
    <property type="entry name" value="EGF_3"/>
    <property type="match status" value="1"/>
</dbReference>
<gene>
    <name evidence="6" type="primary">LOC118430278</name>
</gene>
<evidence type="ECO:0000313" key="5">
    <source>
        <dbReference type="Proteomes" id="UP000001554"/>
    </source>
</evidence>
<dbReference type="InterPro" id="IPR016186">
    <property type="entry name" value="C-type_lectin-like/link_sf"/>
</dbReference>
<dbReference type="PROSITE" id="PS01186">
    <property type="entry name" value="EGF_2"/>
    <property type="match status" value="1"/>
</dbReference>
<dbReference type="Proteomes" id="UP000001554">
    <property type="component" value="Chromosome 14"/>
</dbReference>
<feature type="disulfide bond" evidence="2">
    <location>
        <begin position="21"/>
        <end position="31"/>
    </location>
</feature>
<comment type="caution">
    <text evidence="2">Lacks conserved residue(s) required for the propagation of feature annotation.</text>
</comment>
<dbReference type="GeneID" id="118430278"/>